<feature type="domain" description="SHSP" evidence="3">
    <location>
        <begin position="24"/>
        <end position="135"/>
    </location>
</feature>
<dbReference type="PANTHER" id="PTHR11527">
    <property type="entry name" value="HEAT-SHOCK PROTEIN 20 FAMILY MEMBER"/>
    <property type="match status" value="1"/>
</dbReference>
<evidence type="ECO:0000256" key="2">
    <source>
        <dbReference type="RuleBase" id="RU003616"/>
    </source>
</evidence>
<reference evidence="4 5" key="1">
    <citation type="submission" date="2016-10" db="EMBL/GenBank/DDBJ databases">
        <authorList>
            <person name="de Groot N.N."/>
        </authorList>
    </citation>
    <scope>NUCLEOTIDE SEQUENCE [LARGE SCALE GENOMIC DNA]</scope>
    <source>
        <strain evidence="4 5">DSM 43357</strain>
    </source>
</reference>
<gene>
    <name evidence="4" type="ORF">SAMN05660976_03618</name>
</gene>
<dbReference type="OrthoDB" id="5242916at2"/>
<dbReference type="RefSeq" id="WP_055502685.1">
    <property type="nucleotide sequence ID" value="NZ_BBZG01000001.1"/>
</dbReference>
<dbReference type="EMBL" id="FOBF01000007">
    <property type="protein sequence ID" value="SEL87194.1"/>
    <property type="molecule type" value="Genomic_DNA"/>
</dbReference>
<dbReference type="InterPro" id="IPR002068">
    <property type="entry name" value="A-crystallin/Hsp20_dom"/>
</dbReference>
<dbReference type="Proteomes" id="UP000198953">
    <property type="component" value="Unassembled WGS sequence"/>
</dbReference>
<dbReference type="Pfam" id="PF00011">
    <property type="entry name" value="HSP20"/>
    <property type="match status" value="1"/>
</dbReference>
<keyword evidence="5" id="KW-1185">Reference proteome</keyword>
<dbReference type="AlphaFoldDB" id="A0A1H7TRY7"/>
<evidence type="ECO:0000313" key="4">
    <source>
        <dbReference type="EMBL" id="SEL87194.1"/>
    </source>
</evidence>
<dbReference type="PROSITE" id="PS01031">
    <property type="entry name" value="SHSP"/>
    <property type="match status" value="1"/>
</dbReference>
<dbReference type="InterPro" id="IPR008978">
    <property type="entry name" value="HSP20-like_chaperone"/>
</dbReference>
<comment type="similarity">
    <text evidence="1 2">Belongs to the small heat shock protein (HSP20) family.</text>
</comment>
<proteinExistence type="inferred from homology"/>
<sequence>MFLTSIDPFVQEFERQFNRLAGRTPEGTAVMPLDGVRRADDVVLRLDLPGVEPDSIEVTVDRGVLSVSARREEEVGEDERLFVRERPMGTFVRRVYLSEHLDTEHIDAAYHNGVLTLRVPVLERAKPRKVEIQKGQTKAIQG</sequence>
<dbReference type="Gene3D" id="2.60.40.790">
    <property type="match status" value="1"/>
</dbReference>
<name>A0A1H7TRY7_9ACTN</name>
<organism evidence="4 5">
    <name type="scientific">Nonomuraea pusilla</name>
    <dbReference type="NCBI Taxonomy" id="46177"/>
    <lineage>
        <taxon>Bacteria</taxon>
        <taxon>Bacillati</taxon>
        <taxon>Actinomycetota</taxon>
        <taxon>Actinomycetes</taxon>
        <taxon>Streptosporangiales</taxon>
        <taxon>Streptosporangiaceae</taxon>
        <taxon>Nonomuraea</taxon>
    </lineage>
</organism>
<evidence type="ECO:0000259" key="3">
    <source>
        <dbReference type="PROSITE" id="PS01031"/>
    </source>
</evidence>
<dbReference type="CDD" id="cd06464">
    <property type="entry name" value="ACD_sHsps-like"/>
    <property type="match status" value="1"/>
</dbReference>
<evidence type="ECO:0000313" key="5">
    <source>
        <dbReference type="Proteomes" id="UP000198953"/>
    </source>
</evidence>
<accession>A0A1H7TRY7</accession>
<evidence type="ECO:0000256" key="1">
    <source>
        <dbReference type="PROSITE-ProRule" id="PRU00285"/>
    </source>
</evidence>
<dbReference type="SUPFAM" id="SSF49764">
    <property type="entry name" value="HSP20-like chaperones"/>
    <property type="match status" value="1"/>
</dbReference>
<dbReference type="STRING" id="46177.SAMN05660976_03618"/>
<dbReference type="InterPro" id="IPR031107">
    <property type="entry name" value="Small_HSP"/>
</dbReference>
<protein>
    <submittedName>
        <fullName evidence="4">HSP20 family protein</fullName>
    </submittedName>
</protein>